<evidence type="ECO:0000256" key="15">
    <source>
        <dbReference type="ARBA" id="ARBA00034000"/>
    </source>
</evidence>
<dbReference type="NCBIfam" id="TIGR02074">
    <property type="entry name" value="PBP_1a_fam"/>
    <property type="match status" value="1"/>
</dbReference>
<comment type="catalytic activity">
    <reaction evidence="15">
        <text>Preferential cleavage: (Ac)2-L-Lys-D-Ala-|-D-Ala. Also transpeptidation of peptidyl-alanyl moieties that are N-acyl substituents of D-alanine.</text>
        <dbReference type="EC" id="3.4.16.4"/>
    </reaction>
</comment>
<dbReference type="Gene3D" id="1.10.3810.10">
    <property type="entry name" value="Biosynthetic peptidoglycan transglycosylase-like"/>
    <property type="match status" value="1"/>
</dbReference>
<dbReference type="Gene3D" id="3.40.710.10">
    <property type="entry name" value="DD-peptidase/beta-lactamase superfamily"/>
    <property type="match status" value="1"/>
</dbReference>
<dbReference type="Pfam" id="PF00912">
    <property type="entry name" value="Transgly"/>
    <property type="match status" value="1"/>
</dbReference>
<evidence type="ECO:0000256" key="18">
    <source>
        <dbReference type="SAM" id="Phobius"/>
    </source>
</evidence>
<dbReference type="InterPro" id="IPR012338">
    <property type="entry name" value="Beta-lactam/transpept-like"/>
</dbReference>
<dbReference type="GO" id="GO:0071555">
    <property type="term" value="P:cell wall organization"/>
    <property type="evidence" value="ECO:0007669"/>
    <property type="project" value="UniProtKB-KW"/>
</dbReference>
<feature type="domain" description="Glycosyl transferase family 51" evidence="20">
    <location>
        <begin position="112"/>
        <end position="287"/>
    </location>
</feature>
<comment type="subcellular location">
    <subcellularLocation>
        <location evidence="1">Membrane</location>
    </subcellularLocation>
</comment>
<dbReference type="SUPFAM" id="SSF56601">
    <property type="entry name" value="beta-lactamase/transpeptidase-like"/>
    <property type="match status" value="1"/>
</dbReference>
<dbReference type="GO" id="GO:0006508">
    <property type="term" value="P:proteolysis"/>
    <property type="evidence" value="ECO:0007669"/>
    <property type="project" value="UniProtKB-KW"/>
</dbReference>
<feature type="region of interest" description="Disordered" evidence="17">
    <location>
        <begin position="1"/>
        <end position="21"/>
    </location>
</feature>
<evidence type="ECO:0000256" key="3">
    <source>
        <dbReference type="ARBA" id="ARBA00022645"/>
    </source>
</evidence>
<evidence type="ECO:0000256" key="17">
    <source>
        <dbReference type="SAM" id="MobiDB-lite"/>
    </source>
</evidence>
<dbReference type="GO" id="GO:0009252">
    <property type="term" value="P:peptidoglycan biosynthetic process"/>
    <property type="evidence" value="ECO:0007669"/>
    <property type="project" value="UniProtKB-KW"/>
</dbReference>
<organism evidence="21 22">
    <name type="scientific">Symplocastrum torsivum CPER-KK1</name>
    <dbReference type="NCBI Taxonomy" id="450513"/>
    <lineage>
        <taxon>Bacteria</taxon>
        <taxon>Bacillati</taxon>
        <taxon>Cyanobacteriota</taxon>
        <taxon>Cyanophyceae</taxon>
        <taxon>Oscillatoriophycideae</taxon>
        <taxon>Oscillatoriales</taxon>
        <taxon>Microcoleaceae</taxon>
        <taxon>Symplocastrum</taxon>
    </lineage>
</organism>
<dbReference type="PANTHER" id="PTHR32282">
    <property type="entry name" value="BINDING PROTEIN TRANSPEPTIDASE, PUTATIVE-RELATED"/>
    <property type="match status" value="1"/>
</dbReference>
<feature type="domain" description="Penicillin-binding protein transpeptidase" evidence="19">
    <location>
        <begin position="378"/>
        <end position="632"/>
    </location>
</feature>
<evidence type="ECO:0000259" key="20">
    <source>
        <dbReference type="Pfam" id="PF00912"/>
    </source>
</evidence>
<keyword evidence="7 18" id="KW-0812">Transmembrane</keyword>
<evidence type="ECO:0000256" key="14">
    <source>
        <dbReference type="ARBA" id="ARBA00023316"/>
    </source>
</evidence>
<evidence type="ECO:0000256" key="4">
    <source>
        <dbReference type="ARBA" id="ARBA00022670"/>
    </source>
</evidence>
<dbReference type="GO" id="GO:0016020">
    <property type="term" value="C:membrane"/>
    <property type="evidence" value="ECO:0007669"/>
    <property type="project" value="UniProtKB-SubCell"/>
</dbReference>
<evidence type="ECO:0000313" key="22">
    <source>
        <dbReference type="Proteomes" id="UP000753908"/>
    </source>
</evidence>
<evidence type="ECO:0000256" key="12">
    <source>
        <dbReference type="ARBA" id="ARBA00023136"/>
    </source>
</evidence>
<evidence type="ECO:0000313" key="21">
    <source>
        <dbReference type="EMBL" id="MBW4545981.1"/>
    </source>
</evidence>
<feature type="compositionally biased region" description="Basic and acidic residues" evidence="17">
    <location>
        <begin position="678"/>
        <end position="716"/>
    </location>
</feature>
<keyword evidence="13" id="KW-0511">Multifunctional enzyme</keyword>
<dbReference type="InterPro" id="IPR001460">
    <property type="entry name" value="PCN-bd_Tpept"/>
</dbReference>
<evidence type="ECO:0000256" key="8">
    <source>
        <dbReference type="ARBA" id="ARBA00022801"/>
    </source>
</evidence>
<feature type="compositionally biased region" description="Polar residues" evidence="17">
    <location>
        <begin position="748"/>
        <end position="761"/>
    </location>
</feature>
<keyword evidence="3" id="KW-0121">Carboxypeptidase</keyword>
<sequence>MVPKPEGTSHSDVQQDEKKLSKSKRLPLTRFLQGAAVPLNGMKRLSGTVIEQFTGPRQLHRRSWFWLGLGVGGSAIALGVGWQALEASVPDSTDNVLTYVREDTVTIKAADGAIIQQIGPATRETLKVQEIPERLIQAFIAIEDRRFENHHGVDFQGVLRAALSNLQAGNVVEGGSTITQQLARIVYFDQEQSIMRKLKEMRMAQKIEENLSKDQILERYLNLVYLGSGAYGVTDAAWVYFSKTVNQLTVPEIAMLAALPPAPSEFSPFINEKLAKQRRDIVLQRMQDVGYLTPAEAQAAIATPLTTKRSNPKRLDRKAYYFTEYVQQELPKYVPKDVLSKGLTVETTLNMEWQAAAEEAIKDTIEENGRWQGFKQAALVAIDPRNGQIKAMVGGKDFYDQQFNRVTQAQRQPGSTFKTFLYTTAVAAGISPNRGYLDAPYVVDGYEPKNYSEKFRGWISIRDALISSINVVAVKTLIDVGWEPTIEVAKKMGIESKLHSTYSLALGASEVNLLEMTSAYGTLAAKGVHTKPHGIRRILDQHGKVIYEENFKGERAIDEETAAIMTWMLRSVVTNGTGRAAQLGRPVAGKTGTTDDARDLWFIGYIPQLVGGVWLGNDDNKPTGGASTTAAATWRQFMKEVVEDMEVEAFPDRPDKIEGRKPTIEAKRIRFKRAITKKVPDSERSDRSERSSEGTSRRSRRSDRTTRSEETPVEPRRSRRRRRSETVSQPQPQQEQPVRRSRRRRTSDNQASSEPAPSQPVSRRSSRRSYDSSNNSAPRQSAPRESVRVRRQAAQSAPPAPRPAAAPPAPKFEPAPVAAPPAPPASRKAPSAPAPAAPEAPASAE</sequence>
<feature type="transmembrane region" description="Helical" evidence="18">
    <location>
        <begin position="64"/>
        <end position="85"/>
    </location>
</feature>
<feature type="compositionally biased region" description="Pro residues" evidence="17">
    <location>
        <begin position="798"/>
        <end position="824"/>
    </location>
</feature>
<proteinExistence type="predicted"/>
<dbReference type="SUPFAM" id="SSF53955">
    <property type="entry name" value="Lysozyme-like"/>
    <property type="match status" value="1"/>
</dbReference>
<reference evidence="21" key="1">
    <citation type="submission" date="2021-05" db="EMBL/GenBank/DDBJ databases">
        <authorList>
            <person name="Pietrasiak N."/>
            <person name="Ward R."/>
            <person name="Stajich J.E."/>
            <person name="Kurbessoian T."/>
        </authorList>
    </citation>
    <scope>NUCLEOTIDE SEQUENCE</scope>
    <source>
        <strain evidence="21">CPER-KK1</strain>
    </source>
</reference>
<feature type="region of interest" description="Disordered" evidence="17">
    <location>
        <begin position="671"/>
        <end position="845"/>
    </location>
</feature>
<comment type="catalytic activity">
    <reaction evidence="16">
        <text>[GlcNAc-(1-&gt;4)-Mur2Ac(oyl-L-Ala-gamma-D-Glu-L-Lys-D-Ala-D-Ala)](n)-di-trans,octa-cis-undecaprenyl diphosphate + beta-D-GlcNAc-(1-&gt;4)-Mur2Ac(oyl-L-Ala-gamma-D-Glu-L-Lys-D-Ala-D-Ala)-di-trans,octa-cis-undecaprenyl diphosphate = [GlcNAc-(1-&gt;4)-Mur2Ac(oyl-L-Ala-gamma-D-Glu-L-Lys-D-Ala-D-Ala)](n+1)-di-trans,octa-cis-undecaprenyl diphosphate + di-trans,octa-cis-undecaprenyl diphosphate + H(+)</text>
        <dbReference type="Rhea" id="RHEA:23708"/>
        <dbReference type="Rhea" id="RHEA-COMP:9602"/>
        <dbReference type="Rhea" id="RHEA-COMP:9603"/>
        <dbReference type="ChEBI" id="CHEBI:15378"/>
        <dbReference type="ChEBI" id="CHEBI:58405"/>
        <dbReference type="ChEBI" id="CHEBI:60033"/>
        <dbReference type="ChEBI" id="CHEBI:78435"/>
        <dbReference type="EC" id="2.4.99.28"/>
    </reaction>
</comment>
<evidence type="ECO:0000256" key="2">
    <source>
        <dbReference type="ARBA" id="ARBA00004752"/>
    </source>
</evidence>
<evidence type="ECO:0000256" key="1">
    <source>
        <dbReference type="ARBA" id="ARBA00004370"/>
    </source>
</evidence>
<evidence type="ECO:0000256" key="6">
    <source>
        <dbReference type="ARBA" id="ARBA00022679"/>
    </source>
</evidence>
<evidence type="ECO:0000256" key="13">
    <source>
        <dbReference type="ARBA" id="ARBA00023268"/>
    </source>
</evidence>
<accession>A0A951PMP5</accession>
<dbReference type="InterPro" id="IPR001264">
    <property type="entry name" value="Glyco_trans_51"/>
</dbReference>
<dbReference type="GO" id="GO:0009002">
    <property type="term" value="F:serine-type D-Ala-D-Ala carboxypeptidase activity"/>
    <property type="evidence" value="ECO:0007669"/>
    <property type="project" value="UniProtKB-EC"/>
</dbReference>
<keyword evidence="8" id="KW-0378">Hydrolase</keyword>
<keyword evidence="10" id="KW-0573">Peptidoglycan synthesis</keyword>
<evidence type="ECO:0000256" key="7">
    <source>
        <dbReference type="ARBA" id="ARBA00022692"/>
    </source>
</evidence>
<keyword evidence="12 18" id="KW-0472">Membrane</keyword>
<reference evidence="21" key="2">
    <citation type="journal article" date="2022" name="Microbiol. Resour. Announc.">
        <title>Metagenome Sequencing to Explore Phylogenomics of Terrestrial Cyanobacteria.</title>
        <authorList>
            <person name="Ward R.D."/>
            <person name="Stajich J.E."/>
            <person name="Johansen J.R."/>
            <person name="Huntemann M."/>
            <person name="Clum A."/>
            <person name="Foster B."/>
            <person name="Foster B."/>
            <person name="Roux S."/>
            <person name="Palaniappan K."/>
            <person name="Varghese N."/>
            <person name="Mukherjee S."/>
            <person name="Reddy T.B.K."/>
            <person name="Daum C."/>
            <person name="Copeland A."/>
            <person name="Chen I.A."/>
            <person name="Ivanova N.N."/>
            <person name="Kyrpides N.C."/>
            <person name="Shapiro N."/>
            <person name="Eloe-Fadrosh E.A."/>
            <person name="Pietrasiak N."/>
        </authorList>
    </citation>
    <scope>NUCLEOTIDE SEQUENCE</scope>
    <source>
        <strain evidence="21">CPER-KK1</strain>
    </source>
</reference>
<keyword evidence="14" id="KW-0961">Cell wall biogenesis/degradation</keyword>
<evidence type="ECO:0000256" key="16">
    <source>
        <dbReference type="ARBA" id="ARBA00049902"/>
    </source>
</evidence>
<dbReference type="GO" id="GO:0008658">
    <property type="term" value="F:penicillin binding"/>
    <property type="evidence" value="ECO:0007669"/>
    <property type="project" value="InterPro"/>
</dbReference>
<dbReference type="EMBL" id="JAHHIF010000020">
    <property type="protein sequence ID" value="MBW4545981.1"/>
    <property type="molecule type" value="Genomic_DNA"/>
</dbReference>
<dbReference type="GO" id="GO:0030288">
    <property type="term" value="C:outer membrane-bounded periplasmic space"/>
    <property type="evidence" value="ECO:0007669"/>
    <property type="project" value="TreeGrafter"/>
</dbReference>
<keyword evidence="5" id="KW-0328">Glycosyltransferase</keyword>
<dbReference type="PANTHER" id="PTHR32282:SF31">
    <property type="entry name" value="PEPTIDOGLYCAN GLYCOSYLTRANSFERASE"/>
    <property type="match status" value="1"/>
</dbReference>
<keyword evidence="4" id="KW-0645">Protease</keyword>
<dbReference type="AlphaFoldDB" id="A0A951PMP5"/>
<dbReference type="GO" id="GO:0008360">
    <property type="term" value="P:regulation of cell shape"/>
    <property type="evidence" value="ECO:0007669"/>
    <property type="project" value="UniProtKB-KW"/>
</dbReference>
<evidence type="ECO:0000256" key="9">
    <source>
        <dbReference type="ARBA" id="ARBA00022960"/>
    </source>
</evidence>
<evidence type="ECO:0000256" key="10">
    <source>
        <dbReference type="ARBA" id="ARBA00022984"/>
    </source>
</evidence>
<protein>
    <submittedName>
        <fullName evidence="21">Penicillin-binding protein 1A</fullName>
    </submittedName>
</protein>
<evidence type="ECO:0000256" key="5">
    <source>
        <dbReference type="ARBA" id="ARBA00022676"/>
    </source>
</evidence>
<feature type="compositionally biased region" description="Low complexity" evidence="17">
    <location>
        <begin position="726"/>
        <end position="736"/>
    </location>
</feature>
<dbReference type="GO" id="GO:0008955">
    <property type="term" value="F:peptidoglycan glycosyltransferase activity"/>
    <property type="evidence" value="ECO:0007669"/>
    <property type="project" value="UniProtKB-EC"/>
</dbReference>
<gene>
    <name evidence="21" type="ORF">KME25_16265</name>
</gene>
<comment type="caution">
    <text evidence="21">The sequence shown here is derived from an EMBL/GenBank/DDBJ whole genome shotgun (WGS) entry which is preliminary data.</text>
</comment>
<dbReference type="InterPro" id="IPR023346">
    <property type="entry name" value="Lysozyme-like_dom_sf"/>
</dbReference>
<dbReference type="FunFam" id="1.10.3810.10:FF:000003">
    <property type="entry name" value="Penicillin-binding protein 1a"/>
    <property type="match status" value="1"/>
</dbReference>
<evidence type="ECO:0000259" key="19">
    <source>
        <dbReference type="Pfam" id="PF00905"/>
    </source>
</evidence>
<dbReference type="InterPro" id="IPR050396">
    <property type="entry name" value="Glycosyltr_51/Transpeptidase"/>
</dbReference>
<dbReference type="Proteomes" id="UP000753908">
    <property type="component" value="Unassembled WGS sequence"/>
</dbReference>
<keyword evidence="9" id="KW-0133">Cell shape</keyword>
<dbReference type="Pfam" id="PF00905">
    <property type="entry name" value="Transpeptidase"/>
    <property type="match status" value="1"/>
</dbReference>
<feature type="compositionally biased region" description="Basic and acidic residues" evidence="17">
    <location>
        <begin position="7"/>
        <end position="20"/>
    </location>
</feature>
<evidence type="ECO:0000256" key="11">
    <source>
        <dbReference type="ARBA" id="ARBA00022989"/>
    </source>
</evidence>
<name>A0A951PMP5_9CYAN</name>
<keyword evidence="6" id="KW-0808">Transferase</keyword>
<keyword evidence="11 18" id="KW-1133">Transmembrane helix</keyword>
<comment type="pathway">
    <text evidence="2">Cell wall biogenesis; peptidoglycan biosynthesis.</text>
</comment>
<dbReference type="InterPro" id="IPR036950">
    <property type="entry name" value="PBP_transglycosylase"/>
</dbReference>